<name>A0A6J6UJU4_9ZZZZ</name>
<dbReference type="AlphaFoldDB" id="A0A6J6UJU4"/>
<protein>
    <submittedName>
        <fullName evidence="2">Unannotated protein</fullName>
    </submittedName>
</protein>
<reference evidence="2" key="1">
    <citation type="submission" date="2020-05" db="EMBL/GenBank/DDBJ databases">
        <authorList>
            <person name="Chiriac C."/>
            <person name="Salcher M."/>
            <person name="Ghai R."/>
            <person name="Kavagutti S V."/>
        </authorList>
    </citation>
    <scope>NUCLEOTIDE SEQUENCE</scope>
</reference>
<evidence type="ECO:0000256" key="1">
    <source>
        <dbReference type="SAM" id="MobiDB-lite"/>
    </source>
</evidence>
<proteinExistence type="predicted"/>
<dbReference type="EMBL" id="CAEZYZ010000240">
    <property type="protein sequence ID" value="CAB4760211.1"/>
    <property type="molecule type" value="Genomic_DNA"/>
</dbReference>
<feature type="region of interest" description="Disordered" evidence="1">
    <location>
        <begin position="181"/>
        <end position="202"/>
    </location>
</feature>
<evidence type="ECO:0000313" key="2">
    <source>
        <dbReference type="EMBL" id="CAB4760211.1"/>
    </source>
</evidence>
<feature type="compositionally biased region" description="Basic and acidic residues" evidence="1">
    <location>
        <begin position="186"/>
        <end position="202"/>
    </location>
</feature>
<accession>A0A6J6UJU4</accession>
<sequence>MQPRVAEGPVIGIDDSVLGVGRDDASADEVRRHGCVEALEDIAARDSVDLVGDSIDDIGCRGDVGRCRTGLVLACRELPAPESSSTAGEGERIVDRLHDEGDDSPFTPAVHIEEGEGLAALPDELTCPYPPPSLALLRDAEHRLQQAHRVRALAVPNRFDVRVGVGEEARRDGDALRVVSVGRPGDGPEDRLAVRAGKTTEC</sequence>
<gene>
    <name evidence="2" type="ORF">UFOPK2810_01307</name>
</gene>
<organism evidence="2">
    <name type="scientific">freshwater metagenome</name>
    <dbReference type="NCBI Taxonomy" id="449393"/>
    <lineage>
        <taxon>unclassified sequences</taxon>
        <taxon>metagenomes</taxon>
        <taxon>ecological metagenomes</taxon>
    </lineage>
</organism>